<reference evidence="2" key="1">
    <citation type="submission" date="2020-09" db="EMBL/GenBank/DDBJ databases">
        <title>A novel bacterium of genus Bacillus, isolated from South China Sea.</title>
        <authorList>
            <person name="Huang H."/>
            <person name="Mo K."/>
            <person name="Hu Y."/>
        </authorList>
    </citation>
    <scope>NUCLEOTIDE SEQUENCE</scope>
    <source>
        <strain evidence="2">IB182487</strain>
    </source>
</reference>
<dbReference type="EMBL" id="JACXAI010000026">
    <property type="protein sequence ID" value="MBD1382173.1"/>
    <property type="molecule type" value="Genomic_DNA"/>
</dbReference>
<sequence length="122" mass="14185">MKDHDHTNWIDSIFQEEEKKGNVNKLPGFGKPLPKKSLEGDIFTNIVKRANYLPVWVSTQKSIHEKIEKAINLLSYNQLAEAEKLVEEINIAIKKYNSICPPSMQKCLVQLEKLSDQQKYWE</sequence>
<dbReference type="Pfam" id="PF09350">
    <property type="entry name" value="DJC28_CD"/>
    <property type="match status" value="1"/>
</dbReference>
<protein>
    <submittedName>
        <fullName evidence="2">DUF1992 domain-containing protein</fullName>
    </submittedName>
</protein>
<dbReference type="RefSeq" id="WP_191160104.1">
    <property type="nucleotide sequence ID" value="NZ_JACXAI010000026.1"/>
</dbReference>
<dbReference type="AlphaFoldDB" id="A0A926RXR7"/>
<evidence type="ECO:0000313" key="3">
    <source>
        <dbReference type="Proteomes" id="UP000626844"/>
    </source>
</evidence>
<organism evidence="2 3">
    <name type="scientific">Metabacillus arenae</name>
    <dbReference type="NCBI Taxonomy" id="2771434"/>
    <lineage>
        <taxon>Bacteria</taxon>
        <taxon>Bacillati</taxon>
        <taxon>Bacillota</taxon>
        <taxon>Bacilli</taxon>
        <taxon>Bacillales</taxon>
        <taxon>Bacillaceae</taxon>
        <taxon>Metabacillus</taxon>
    </lineage>
</organism>
<name>A0A926RXR7_9BACI</name>
<keyword evidence="3" id="KW-1185">Reference proteome</keyword>
<dbReference type="InterPro" id="IPR018961">
    <property type="entry name" value="DnaJ_homolog_subfam-C_membr-28"/>
</dbReference>
<evidence type="ECO:0000313" key="2">
    <source>
        <dbReference type="EMBL" id="MBD1382173.1"/>
    </source>
</evidence>
<dbReference type="Proteomes" id="UP000626844">
    <property type="component" value="Unassembled WGS sequence"/>
</dbReference>
<proteinExistence type="predicted"/>
<feature type="domain" description="DnaJ homologue subfamily C member 28 conserved" evidence="1">
    <location>
        <begin position="9"/>
        <end position="69"/>
    </location>
</feature>
<accession>A0A926RXR7</accession>
<evidence type="ECO:0000259" key="1">
    <source>
        <dbReference type="Pfam" id="PF09350"/>
    </source>
</evidence>
<gene>
    <name evidence="2" type="ORF">IC621_18280</name>
</gene>
<comment type="caution">
    <text evidence="2">The sequence shown here is derived from an EMBL/GenBank/DDBJ whole genome shotgun (WGS) entry which is preliminary data.</text>
</comment>